<accession>A0A537LQU1</accession>
<dbReference type="GO" id="GO:0000271">
    <property type="term" value="P:polysaccharide biosynthetic process"/>
    <property type="evidence" value="ECO:0007669"/>
    <property type="project" value="TreeGrafter"/>
</dbReference>
<evidence type="ECO:0000256" key="5">
    <source>
        <dbReference type="RuleBase" id="RU004508"/>
    </source>
</evidence>
<dbReference type="Pfam" id="PF01041">
    <property type="entry name" value="DegT_DnrJ_EryC1"/>
    <property type="match status" value="1"/>
</dbReference>
<feature type="modified residue" description="N6-(pyridoxal phosphate)lysine" evidence="4">
    <location>
        <position position="206"/>
    </location>
</feature>
<dbReference type="Gene3D" id="3.40.640.10">
    <property type="entry name" value="Type I PLP-dependent aspartate aminotransferase-like (Major domain)"/>
    <property type="match status" value="1"/>
</dbReference>
<protein>
    <submittedName>
        <fullName evidence="6">Aminotransferase class I/II-fold pyridoxal phosphate-dependent enzyme</fullName>
    </submittedName>
</protein>
<reference evidence="6 7" key="1">
    <citation type="journal article" date="2019" name="Nat. Microbiol.">
        <title>Mediterranean grassland soil C-N compound turnover is dependent on rainfall and depth, and is mediated by genomically divergent microorganisms.</title>
        <authorList>
            <person name="Diamond S."/>
            <person name="Andeer P.F."/>
            <person name="Li Z."/>
            <person name="Crits-Christoph A."/>
            <person name="Burstein D."/>
            <person name="Anantharaman K."/>
            <person name="Lane K.R."/>
            <person name="Thomas B.C."/>
            <person name="Pan C."/>
            <person name="Northen T.R."/>
            <person name="Banfield J.F."/>
        </authorList>
    </citation>
    <scope>NUCLEOTIDE SEQUENCE [LARGE SCALE GENOMIC DNA]</scope>
    <source>
        <strain evidence="6">NP_2</strain>
    </source>
</reference>
<dbReference type="PIRSF" id="PIRSF000390">
    <property type="entry name" value="PLP_StrS"/>
    <property type="match status" value="1"/>
</dbReference>
<dbReference type="AlphaFoldDB" id="A0A537LQU1"/>
<evidence type="ECO:0000313" key="6">
    <source>
        <dbReference type="EMBL" id="TMJ10388.1"/>
    </source>
</evidence>
<comment type="caution">
    <text evidence="6">The sequence shown here is derived from an EMBL/GenBank/DDBJ whole genome shotgun (WGS) entry which is preliminary data.</text>
</comment>
<keyword evidence="6" id="KW-0808">Transferase</keyword>
<dbReference type="EMBL" id="VBAJ01000013">
    <property type="protein sequence ID" value="TMJ10388.1"/>
    <property type="molecule type" value="Genomic_DNA"/>
</dbReference>
<dbReference type="GO" id="GO:0030170">
    <property type="term" value="F:pyridoxal phosphate binding"/>
    <property type="evidence" value="ECO:0007669"/>
    <property type="project" value="TreeGrafter"/>
</dbReference>
<dbReference type="InterPro" id="IPR000653">
    <property type="entry name" value="DegT/StrS_aminotransferase"/>
</dbReference>
<dbReference type="InterPro" id="IPR015422">
    <property type="entry name" value="PyrdxlP-dep_Trfase_small"/>
</dbReference>
<dbReference type="CDD" id="cd00616">
    <property type="entry name" value="AHBA_syn"/>
    <property type="match status" value="1"/>
</dbReference>
<dbReference type="Proteomes" id="UP000318661">
    <property type="component" value="Unassembled WGS sequence"/>
</dbReference>
<comment type="similarity">
    <text evidence="2 5">Belongs to the DegT/DnrJ/EryC1 family.</text>
</comment>
<name>A0A537LQU1_9BACT</name>
<dbReference type="InterPro" id="IPR015424">
    <property type="entry name" value="PyrdxlP-dep_Trfase"/>
</dbReference>
<sequence>MTGHPPVKSSVRDLAVLGGAPAFAEPLYVGRPNVGDRNQFLKRLTDMLDRRWLTNDGPMLKEFEQRVATLLGVRHCVAVTNGTVALELTIRALELHGEVIIPAFTFVATAHALQWHGITPVFCDIDPTTHTLDPRAVEAAVTPQTTGIIGVHVWGHPCDIGALTAIAHRHSLRLLFDAAHAFGCSYQGEMIGRFGDAEVLSFHATKFFNTFEGGAVVSNDDDLATRLRLMRNFGFAGYDQVVSVGINGKMTEVAAAMGLTNLESLDRFITTNQRHYEQYRRLLAGVPGIVPVAYDAGERCNYQYIVIQVDEAHAGLSRDELMEVLWAENVHARRYFYPGVHKMAPYLSHGVSLPQTDRICVQVLSLPTGTAVQSANIETICQIIRLAVAHADHVRTAVQARHRRAPTG</sequence>
<dbReference type="PANTHER" id="PTHR30244:SF9">
    <property type="entry name" value="PROTEIN RV3402C"/>
    <property type="match status" value="1"/>
</dbReference>
<proteinExistence type="inferred from homology"/>
<feature type="active site" description="Proton acceptor" evidence="3">
    <location>
        <position position="206"/>
    </location>
</feature>
<keyword evidence="1 4" id="KW-0663">Pyridoxal phosphate</keyword>
<evidence type="ECO:0000256" key="1">
    <source>
        <dbReference type="ARBA" id="ARBA00022898"/>
    </source>
</evidence>
<evidence type="ECO:0000256" key="2">
    <source>
        <dbReference type="ARBA" id="ARBA00037999"/>
    </source>
</evidence>
<dbReference type="SUPFAM" id="SSF53383">
    <property type="entry name" value="PLP-dependent transferases"/>
    <property type="match status" value="1"/>
</dbReference>
<gene>
    <name evidence="6" type="ORF">E6G99_00740</name>
</gene>
<dbReference type="GO" id="GO:0008483">
    <property type="term" value="F:transaminase activity"/>
    <property type="evidence" value="ECO:0007669"/>
    <property type="project" value="UniProtKB-KW"/>
</dbReference>
<dbReference type="Gene3D" id="3.90.1150.10">
    <property type="entry name" value="Aspartate Aminotransferase, domain 1"/>
    <property type="match status" value="1"/>
</dbReference>
<dbReference type="InterPro" id="IPR015421">
    <property type="entry name" value="PyrdxlP-dep_Trfase_major"/>
</dbReference>
<dbReference type="PANTHER" id="PTHR30244">
    <property type="entry name" value="TRANSAMINASE"/>
    <property type="match status" value="1"/>
</dbReference>
<evidence type="ECO:0000313" key="7">
    <source>
        <dbReference type="Proteomes" id="UP000318661"/>
    </source>
</evidence>
<keyword evidence="6" id="KW-0032">Aminotransferase</keyword>
<evidence type="ECO:0000256" key="3">
    <source>
        <dbReference type="PIRSR" id="PIRSR000390-1"/>
    </source>
</evidence>
<evidence type="ECO:0000256" key="4">
    <source>
        <dbReference type="PIRSR" id="PIRSR000390-2"/>
    </source>
</evidence>
<organism evidence="6 7">
    <name type="scientific">Candidatus Segetimicrobium genomatis</name>
    <dbReference type="NCBI Taxonomy" id="2569760"/>
    <lineage>
        <taxon>Bacteria</taxon>
        <taxon>Bacillati</taxon>
        <taxon>Candidatus Sysuimicrobiota</taxon>
        <taxon>Candidatus Sysuimicrobiia</taxon>
        <taxon>Candidatus Sysuimicrobiales</taxon>
        <taxon>Candidatus Segetimicrobiaceae</taxon>
        <taxon>Candidatus Segetimicrobium</taxon>
    </lineage>
</organism>